<evidence type="ECO:0000313" key="1">
    <source>
        <dbReference type="EMBL" id="EFM08943.1"/>
    </source>
</evidence>
<dbReference type="RefSeq" id="WP_006040391.1">
    <property type="nucleotide sequence ID" value="NZ_AEDD01000013.1"/>
</dbReference>
<dbReference type="Proteomes" id="UP000005387">
    <property type="component" value="Unassembled WGS sequence"/>
</dbReference>
<keyword evidence="2" id="KW-1185">Reference proteome</keyword>
<dbReference type="EMBL" id="AEDD01000013">
    <property type="protein sequence ID" value="EFM08943.1"/>
    <property type="molecule type" value="Genomic_DNA"/>
</dbReference>
<gene>
    <name evidence="1" type="ORF">PaecuDRAFT_4408</name>
</gene>
<proteinExistence type="predicted"/>
<reference evidence="1 2" key="1">
    <citation type="submission" date="2010-07" db="EMBL/GenBank/DDBJ databases">
        <title>The draft genome of Paenibacillus curdlanolyticus YK9.</title>
        <authorList>
            <consortium name="US DOE Joint Genome Institute (JGI-PGF)"/>
            <person name="Lucas S."/>
            <person name="Copeland A."/>
            <person name="Lapidus A."/>
            <person name="Cheng J.-F."/>
            <person name="Bruce D."/>
            <person name="Goodwin L."/>
            <person name="Pitluck S."/>
            <person name="Land M.L."/>
            <person name="Hauser L."/>
            <person name="Chang Y.-J."/>
            <person name="Jeffries C."/>
            <person name="Anderson I.J."/>
            <person name="Johnson E."/>
            <person name="Loganathan U."/>
            <person name="Mulhopadhyay B."/>
            <person name="Kyrpides N."/>
            <person name="Woyke T.J."/>
        </authorList>
    </citation>
    <scope>NUCLEOTIDE SEQUENCE [LARGE SCALE GENOMIC DNA]</scope>
    <source>
        <strain evidence="1 2">YK9</strain>
    </source>
</reference>
<protein>
    <submittedName>
        <fullName evidence="1">Uncharacterized protein</fullName>
    </submittedName>
</protein>
<accession>E0IFG7</accession>
<organism evidence="1 2">
    <name type="scientific">Paenibacillus curdlanolyticus YK9</name>
    <dbReference type="NCBI Taxonomy" id="717606"/>
    <lineage>
        <taxon>Bacteria</taxon>
        <taxon>Bacillati</taxon>
        <taxon>Bacillota</taxon>
        <taxon>Bacilli</taxon>
        <taxon>Bacillales</taxon>
        <taxon>Paenibacillaceae</taxon>
        <taxon>Paenibacillus</taxon>
    </lineage>
</organism>
<name>E0IFG7_9BACL</name>
<dbReference type="AlphaFoldDB" id="E0IFG7"/>
<sequence>MSAKKDSKDHIEEIFMRDTDLESLRLTDAEMPQKKEEGGYEYGIVNAICQPGYYNDSFHLYDAYYLMLFVLSLVKRSPHLG</sequence>
<evidence type="ECO:0000313" key="2">
    <source>
        <dbReference type="Proteomes" id="UP000005387"/>
    </source>
</evidence>